<evidence type="ECO:0000256" key="1">
    <source>
        <dbReference type="ARBA" id="ARBA00004651"/>
    </source>
</evidence>
<keyword evidence="3" id="KW-0813">Transport</keyword>
<accession>A0A1I6K7J2</accession>
<feature type="transmembrane region" description="Helical" evidence="9">
    <location>
        <begin position="183"/>
        <end position="201"/>
    </location>
</feature>
<keyword evidence="6 9" id="KW-1133">Transmembrane helix</keyword>
<dbReference type="RefSeq" id="WP_075034501.1">
    <property type="nucleotide sequence ID" value="NZ_FOZC01000015.1"/>
</dbReference>
<proteinExistence type="inferred from homology"/>
<evidence type="ECO:0000256" key="7">
    <source>
        <dbReference type="ARBA" id="ARBA00023136"/>
    </source>
</evidence>
<organism evidence="10 11">
    <name type="scientific">[Clostridium] aminophilum</name>
    <dbReference type="NCBI Taxonomy" id="1526"/>
    <lineage>
        <taxon>Bacteria</taxon>
        <taxon>Bacillati</taxon>
        <taxon>Bacillota</taxon>
        <taxon>Clostridia</taxon>
        <taxon>Lachnospirales</taxon>
        <taxon>Lachnospiraceae</taxon>
    </lineage>
</organism>
<reference evidence="10 11" key="1">
    <citation type="submission" date="2016-10" db="EMBL/GenBank/DDBJ databases">
        <authorList>
            <person name="de Groot N.N."/>
        </authorList>
    </citation>
    <scope>NUCLEOTIDE SEQUENCE [LARGE SCALE GENOMIC DNA]</scope>
    <source>
        <strain evidence="10 11">F</strain>
    </source>
</reference>
<feature type="compositionally biased region" description="Basic and acidic residues" evidence="8">
    <location>
        <begin position="284"/>
        <end position="293"/>
    </location>
</feature>
<evidence type="ECO:0000256" key="2">
    <source>
        <dbReference type="ARBA" id="ARBA00010735"/>
    </source>
</evidence>
<feature type="transmembrane region" description="Helical" evidence="9">
    <location>
        <begin position="126"/>
        <end position="146"/>
    </location>
</feature>
<dbReference type="PANTHER" id="PTHR34979:SF1">
    <property type="entry name" value="INNER MEMBRANE PROTEIN YGAZ"/>
    <property type="match status" value="1"/>
</dbReference>
<evidence type="ECO:0000313" key="10">
    <source>
        <dbReference type="EMBL" id="SFR87201.1"/>
    </source>
</evidence>
<dbReference type="PANTHER" id="PTHR34979">
    <property type="entry name" value="INNER MEMBRANE PROTEIN YGAZ"/>
    <property type="match status" value="1"/>
</dbReference>
<gene>
    <name evidence="10" type="ORF">SAMN02910262_02336</name>
</gene>
<feature type="transmembrane region" description="Helical" evidence="9">
    <location>
        <begin position="207"/>
        <end position="228"/>
    </location>
</feature>
<feature type="transmembrane region" description="Helical" evidence="9">
    <location>
        <begin position="21"/>
        <end position="41"/>
    </location>
</feature>
<name>A0A1I6K7J2_9FIRM</name>
<comment type="similarity">
    <text evidence="2">Belongs to the AzlC family.</text>
</comment>
<sequence length="293" mass="31699">MDWKQVYRKGLKDGLAIGLGYFPVSFTYGFMAVAGGLPVWVAVLVSLTNLTSAGQFAGTNLIFAGAGYVEIGLTVLIINLRYMLMSLSISQRIDQKMGTLKRLLFSYGITDETFVVASMEQGTLRFPYLMGLITLPTVGWTLGTWTGASITGLLTPELRSAMGIALYGMFIALIIPPARESRNVLIVIICAVAMNLFLRYVPAFSFISAGFRIIIATVFGAAIGAKFFPKDLSEENDSGSGDHKPEENDSCSADSKPPVRESAAETEPDSESVTFMENAGETGTEEKEDRHAV</sequence>
<protein>
    <submittedName>
        <fullName evidence="10">Predicted branched-chain amino acid permease (Azaleucine resistance)</fullName>
    </submittedName>
</protein>
<dbReference type="AlphaFoldDB" id="A0A1I6K7J2"/>
<feature type="region of interest" description="Disordered" evidence="8">
    <location>
        <begin position="234"/>
        <end position="293"/>
    </location>
</feature>
<dbReference type="GO" id="GO:1903785">
    <property type="term" value="P:L-valine transmembrane transport"/>
    <property type="evidence" value="ECO:0007669"/>
    <property type="project" value="TreeGrafter"/>
</dbReference>
<evidence type="ECO:0000256" key="8">
    <source>
        <dbReference type="SAM" id="MobiDB-lite"/>
    </source>
</evidence>
<dbReference type="Pfam" id="PF03591">
    <property type="entry name" value="AzlC"/>
    <property type="match status" value="1"/>
</dbReference>
<keyword evidence="4" id="KW-1003">Cell membrane</keyword>
<evidence type="ECO:0000256" key="6">
    <source>
        <dbReference type="ARBA" id="ARBA00022989"/>
    </source>
</evidence>
<dbReference type="GO" id="GO:0005886">
    <property type="term" value="C:plasma membrane"/>
    <property type="evidence" value="ECO:0007669"/>
    <property type="project" value="UniProtKB-SubCell"/>
</dbReference>
<comment type="subcellular location">
    <subcellularLocation>
        <location evidence="1">Cell membrane</location>
        <topology evidence="1">Multi-pass membrane protein</topology>
    </subcellularLocation>
</comment>
<dbReference type="InterPro" id="IPR011606">
    <property type="entry name" value="Brnchd-chn_aa_trnsp_permease"/>
</dbReference>
<feature type="transmembrane region" description="Helical" evidence="9">
    <location>
        <begin position="61"/>
        <end position="82"/>
    </location>
</feature>
<keyword evidence="7 9" id="KW-0472">Membrane</keyword>
<feature type="transmembrane region" description="Helical" evidence="9">
    <location>
        <begin position="158"/>
        <end position="176"/>
    </location>
</feature>
<evidence type="ECO:0000256" key="9">
    <source>
        <dbReference type="SAM" id="Phobius"/>
    </source>
</evidence>
<keyword evidence="5 9" id="KW-0812">Transmembrane</keyword>
<evidence type="ECO:0000256" key="4">
    <source>
        <dbReference type="ARBA" id="ARBA00022475"/>
    </source>
</evidence>
<evidence type="ECO:0000256" key="3">
    <source>
        <dbReference type="ARBA" id="ARBA00022448"/>
    </source>
</evidence>
<dbReference type="Proteomes" id="UP000214760">
    <property type="component" value="Unassembled WGS sequence"/>
</dbReference>
<evidence type="ECO:0000256" key="5">
    <source>
        <dbReference type="ARBA" id="ARBA00022692"/>
    </source>
</evidence>
<dbReference type="EMBL" id="FOZC01000015">
    <property type="protein sequence ID" value="SFR87201.1"/>
    <property type="molecule type" value="Genomic_DNA"/>
</dbReference>
<evidence type="ECO:0000313" key="11">
    <source>
        <dbReference type="Proteomes" id="UP000214760"/>
    </source>
</evidence>